<dbReference type="GO" id="GO:0003677">
    <property type="term" value="F:DNA binding"/>
    <property type="evidence" value="ECO:0007669"/>
    <property type="project" value="TreeGrafter"/>
</dbReference>
<reference evidence="7 8" key="1">
    <citation type="journal article" date="2013" name="PLoS ONE">
        <title>Genomic and secretomic analyses reveal unique features of the lignocellulolytic enzyme system of Penicillium decumbens.</title>
        <authorList>
            <person name="Liu G."/>
            <person name="Zhang L."/>
            <person name="Wei X."/>
            <person name="Zou G."/>
            <person name="Qin Y."/>
            <person name="Ma L."/>
            <person name="Li J."/>
            <person name="Zheng H."/>
            <person name="Wang S."/>
            <person name="Wang C."/>
            <person name="Xun L."/>
            <person name="Zhao G.-P."/>
            <person name="Zhou Z."/>
            <person name="Qu Y."/>
        </authorList>
    </citation>
    <scope>NUCLEOTIDE SEQUENCE [LARGE SCALE GENOMIC DNA]</scope>
    <source>
        <strain evidence="8">114-2 / CGMCC 5302</strain>
    </source>
</reference>
<dbReference type="PRINTS" id="PR00105">
    <property type="entry name" value="C5METTRFRASE"/>
</dbReference>
<dbReference type="InterPro" id="IPR029063">
    <property type="entry name" value="SAM-dependent_MTases_sf"/>
</dbReference>
<dbReference type="STRING" id="933388.S7ZIN4"/>
<protein>
    <recommendedName>
        <fullName evidence="1">DNA (cytosine-5-)-methyltransferase</fullName>
        <ecNumber evidence="1">2.1.1.37</ecNumber>
    </recommendedName>
</protein>
<keyword evidence="4 5" id="KW-0949">S-adenosyl-L-methionine</keyword>
<dbReference type="PROSITE" id="PS00095">
    <property type="entry name" value="C5_MTASE_2"/>
    <property type="match status" value="1"/>
</dbReference>
<dbReference type="GO" id="GO:0044027">
    <property type="term" value="P:negative regulation of gene expression via chromosomal CpG island methylation"/>
    <property type="evidence" value="ECO:0007669"/>
    <property type="project" value="TreeGrafter"/>
</dbReference>
<dbReference type="EC" id="2.1.1.37" evidence="1"/>
<evidence type="ECO:0000313" key="8">
    <source>
        <dbReference type="Proteomes" id="UP000019376"/>
    </source>
</evidence>
<evidence type="ECO:0000256" key="5">
    <source>
        <dbReference type="PROSITE-ProRule" id="PRU01016"/>
    </source>
</evidence>
<feature type="compositionally biased region" description="Polar residues" evidence="6">
    <location>
        <begin position="73"/>
        <end position="89"/>
    </location>
</feature>
<dbReference type="Gene3D" id="3.40.50.150">
    <property type="entry name" value="Vaccinia Virus protein VP39"/>
    <property type="match status" value="1"/>
</dbReference>
<dbReference type="GO" id="GO:0005634">
    <property type="term" value="C:nucleus"/>
    <property type="evidence" value="ECO:0007669"/>
    <property type="project" value="TreeGrafter"/>
</dbReference>
<evidence type="ECO:0000256" key="2">
    <source>
        <dbReference type="ARBA" id="ARBA00022603"/>
    </source>
</evidence>
<dbReference type="SUPFAM" id="SSF53335">
    <property type="entry name" value="S-adenosyl-L-methionine-dependent methyltransferases"/>
    <property type="match status" value="1"/>
</dbReference>
<feature type="active site" evidence="5">
    <location>
        <position position="487"/>
    </location>
</feature>
<name>S7ZIN4_PENO1</name>
<gene>
    <name evidence="7" type="ORF">PDE_03502</name>
</gene>
<feature type="region of interest" description="Disordered" evidence="6">
    <location>
        <begin position="117"/>
        <end position="147"/>
    </location>
</feature>
<feature type="region of interest" description="Disordered" evidence="6">
    <location>
        <begin position="1"/>
        <end position="27"/>
    </location>
</feature>
<evidence type="ECO:0000256" key="4">
    <source>
        <dbReference type="ARBA" id="ARBA00022691"/>
    </source>
</evidence>
<proteinExistence type="inferred from homology"/>
<evidence type="ECO:0000256" key="1">
    <source>
        <dbReference type="ARBA" id="ARBA00011975"/>
    </source>
</evidence>
<dbReference type="EMBL" id="KB644411">
    <property type="protein sequence ID" value="EPS28556.1"/>
    <property type="molecule type" value="Genomic_DNA"/>
</dbReference>
<dbReference type="HOGENOM" id="CLU_012943_3_0_1"/>
<dbReference type="eggNOG" id="ENOG502SB19">
    <property type="taxonomic scope" value="Eukaryota"/>
</dbReference>
<dbReference type="Proteomes" id="UP000019376">
    <property type="component" value="Unassembled WGS sequence"/>
</dbReference>
<dbReference type="PhylomeDB" id="S7ZIN4"/>
<dbReference type="GO" id="GO:0032259">
    <property type="term" value="P:methylation"/>
    <property type="evidence" value="ECO:0007669"/>
    <property type="project" value="UniProtKB-KW"/>
</dbReference>
<keyword evidence="8" id="KW-1185">Reference proteome</keyword>
<feature type="region of interest" description="Disordered" evidence="6">
    <location>
        <begin position="60"/>
        <end position="102"/>
    </location>
</feature>
<dbReference type="InterPro" id="IPR031303">
    <property type="entry name" value="C5_meth_CS"/>
</dbReference>
<dbReference type="InterPro" id="IPR050390">
    <property type="entry name" value="C5-Methyltransferase"/>
</dbReference>
<dbReference type="GO" id="GO:0003886">
    <property type="term" value="F:DNA (cytosine-5-)-methyltransferase activity"/>
    <property type="evidence" value="ECO:0007669"/>
    <property type="project" value="UniProtKB-EC"/>
</dbReference>
<evidence type="ECO:0000313" key="7">
    <source>
        <dbReference type="EMBL" id="EPS28556.1"/>
    </source>
</evidence>
<keyword evidence="2 5" id="KW-0489">Methyltransferase</keyword>
<sequence>MMHLQRPELSPDPGPVEGNLGDHEWPQEEYRIDFQSPILATYQPCFSGIVSSSKIGSVLDTSHRPETRPYKTWPTQNLTSSNASEQNSRVVKKCPSKKSQGEAIPSFTSVAHFFNTRNDDSSRSSSSQPSSEDTELTVPGSTQDNPVVLSEEEDKLHISVTFTQRRHHAGEIFELDDSDQSVQQSPSLRRAPFRAVAVPRETSMSELDEVSHNGQTIRPRSTVKLENGQWLRVENISRRQGQVFLWGRPLVGCRDIQWPDFLPKDRHELIWLPRMDHEANLESIKAHLSVSLWEVEGLCRVIFTNERRPPNSRHLSTAGLFCRLKVTAQKRPSLSSHGTRGLGIRNHQYEMSVEYLTKDECDEGYGYESWVLRDLYRGCETVPFGEGRKSYTSHCEQEEQGPPVMDLTIEPTGYVFGDAYCGAGGVSCGAKQAGVQIKWAIDLNESAIETYRLNFSDVTVHHSTFEYFLLNPENELRCDIAHCSPPCQPFSPAHTVSCERDEPNSACIFSARNIIEKSHPRVISMEETAGLIERHRATLHRIVMDMVEMGYSARWAVLDLLHYGVPQTRKRLILLAAGPGETLPPFPRITHDLPGGGCKPVVTIEDAIKEIPDSTPNHDVQALLRKWALEHYEPYDARIPAKTLTCSGGEANYHPSGTRKFTEREVACLQTFPLDFKFSQSGVRKQIGNAVPPALARALYREIIASLRATDTRERELRKE</sequence>
<evidence type="ECO:0000256" key="3">
    <source>
        <dbReference type="ARBA" id="ARBA00022679"/>
    </source>
</evidence>
<comment type="similarity">
    <text evidence="5">Belongs to the class I-like SAM-binding methyltransferase superfamily. C5-methyltransferase family.</text>
</comment>
<dbReference type="Pfam" id="PF00145">
    <property type="entry name" value="DNA_methylase"/>
    <property type="match status" value="2"/>
</dbReference>
<dbReference type="AlphaFoldDB" id="S7ZIN4"/>
<evidence type="ECO:0000256" key="6">
    <source>
        <dbReference type="SAM" id="MobiDB-lite"/>
    </source>
</evidence>
<dbReference type="PANTHER" id="PTHR10629">
    <property type="entry name" value="CYTOSINE-SPECIFIC METHYLTRANSFERASE"/>
    <property type="match status" value="1"/>
</dbReference>
<dbReference type="PANTHER" id="PTHR10629:SF52">
    <property type="entry name" value="DNA (CYTOSINE-5)-METHYLTRANSFERASE 1"/>
    <property type="match status" value="1"/>
</dbReference>
<dbReference type="InterPro" id="IPR001525">
    <property type="entry name" value="C5_MeTfrase"/>
</dbReference>
<dbReference type="Gene3D" id="3.90.120.10">
    <property type="entry name" value="DNA Methylase, subunit A, domain 2"/>
    <property type="match status" value="1"/>
</dbReference>
<dbReference type="PROSITE" id="PS51679">
    <property type="entry name" value="SAM_MT_C5"/>
    <property type="match status" value="1"/>
</dbReference>
<organism evidence="7 8">
    <name type="scientific">Penicillium oxalicum (strain 114-2 / CGMCC 5302)</name>
    <name type="common">Penicillium decumbens</name>
    <dbReference type="NCBI Taxonomy" id="933388"/>
    <lineage>
        <taxon>Eukaryota</taxon>
        <taxon>Fungi</taxon>
        <taxon>Dikarya</taxon>
        <taxon>Ascomycota</taxon>
        <taxon>Pezizomycotina</taxon>
        <taxon>Eurotiomycetes</taxon>
        <taxon>Eurotiomycetidae</taxon>
        <taxon>Eurotiales</taxon>
        <taxon>Aspergillaceae</taxon>
        <taxon>Penicillium</taxon>
    </lineage>
</organism>
<accession>S7ZIN4</accession>
<keyword evidence="3 5" id="KW-0808">Transferase</keyword>
<dbReference type="OrthoDB" id="414133at2759"/>